<reference evidence="9 10" key="1">
    <citation type="submission" date="2019-10" db="EMBL/GenBank/DDBJ databases">
        <title>Comparative genomic analysis of Providencia.</title>
        <authorList>
            <person name="Yuan C."/>
            <person name="Wei Y."/>
            <person name="Yin Z."/>
        </authorList>
    </citation>
    <scope>NUCLEOTIDE SEQUENCE [LARGE SCALE GENOMIC DNA]</scope>
    <source>
        <strain evidence="10">wls1934</strain>
    </source>
</reference>
<organism evidence="9 10">
    <name type="scientific">Providencia alcalifaciens</name>
    <dbReference type="NCBI Taxonomy" id="126385"/>
    <lineage>
        <taxon>Bacteria</taxon>
        <taxon>Pseudomonadati</taxon>
        <taxon>Pseudomonadota</taxon>
        <taxon>Gammaproteobacteria</taxon>
        <taxon>Enterobacterales</taxon>
        <taxon>Morganellaceae</taxon>
        <taxon>Providencia</taxon>
    </lineage>
</organism>
<protein>
    <recommendedName>
        <fullName evidence="2 5">Acylphosphatase</fullName>
        <ecNumber evidence="2 5">3.6.1.7</ecNumber>
    </recommendedName>
    <alternativeName>
        <fullName evidence="5">Acylphosphate phosphohydrolase</fullName>
    </alternativeName>
</protein>
<dbReference type="InterPro" id="IPR020456">
    <property type="entry name" value="Acylphosphatase"/>
</dbReference>
<dbReference type="EC" id="3.6.1.7" evidence="2 5"/>
<evidence type="ECO:0000256" key="4">
    <source>
        <dbReference type="ARBA" id="ARBA00047645"/>
    </source>
</evidence>
<dbReference type="InterPro" id="IPR001792">
    <property type="entry name" value="Acylphosphatase-like_dom"/>
</dbReference>
<comment type="caution">
    <text evidence="9">The sequence shown here is derived from an EMBL/GenBank/DDBJ whole genome shotgun (WGS) entry which is preliminary data.</text>
</comment>
<name>A0AAW9V902_9GAMM</name>
<feature type="active site" evidence="5 6">
    <location>
        <position position="26"/>
    </location>
</feature>
<evidence type="ECO:0000256" key="5">
    <source>
        <dbReference type="HAMAP-Rule" id="MF_01450"/>
    </source>
</evidence>
<dbReference type="InterPro" id="IPR028627">
    <property type="entry name" value="Acylphosphatase_bac"/>
</dbReference>
<dbReference type="PRINTS" id="PR00112">
    <property type="entry name" value="ACYLPHPHTASE"/>
</dbReference>
<dbReference type="GO" id="GO:0003998">
    <property type="term" value="F:acylphosphatase activity"/>
    <property type="evidence" value="ECO:0007669"/>
    <property type="project" value="UniProtKB-UniRule"/>
</dbReference>
<feature type="domain" description="Acylphosphatase-like" evidence="8">
    <location>
        <begin position="11"/>
        <end position="98"/>
    </location>
</feature>
<dbReference type="HAMAP" id="MF_01450">
    <property type="entry name" value="Acylphosphatase_entero"/>
    <property type="match status" value="1"/>
</dbReference>
<evidence type="ECO:0000313" key="9">
    <source>
        <dbReference type="EMBL" id="MTC34140.1"/>
    </source>
</evidence>
<dbReference type="Gene3D" id="3.30.70.100">
    <property type="match status" value="1"/>
</dbReference>
<evidence type="ECO:0000256" key="1">
    <source>
        <dbReference type="ARBA" id="ARBA00005614"/>
    </source>
</evidence>
<dbReference type="PROSITE" id="PS00150">
    <property type="entry name" value="ACYLPHOSPHATASE_1"/>
    <property type="match status" value="1"/>
</dbReference>
<dbReference type="Proteomes" id="UP000449944">
    <property type="component" value="Unassembled WGS sequence"/>
</dbReference>
<feature type="active site" evidence="5 6">
    <location>
        <position position="44"/>
    </location>
</feature>
<evidence type="ECO:0000259" key="8">
    <source>
        <dbReference type="PROSITE" id="PS51160"/>
    </source>
</evidence>
<comment type="similarity">
    <text evidence="1 5 7">Belongs to the acylphosphatase family.</text>
</comment>
<dbReference type="SUPFAM" id="SSF54975">
    <property type="entry name" value="Acylphosphatase/BLUF domain-like"/>
    <property type="match status" value="1"/>
</dbReference>
<evidence type="ECO:0000256" key="7">
    <source>
        <dbReference type="RuleBase" id="RU004168"/>
    </source>
</evidence>
<evidence type="ECO:0000313" key="10">
    <source>
        <dbReference type="Proteomes" id="UP000449944"/>
    </source>
</evidence>
<dbReference type="PROSITE" id="PS51160">
    <property type="entry name" value="ACYLPHOSPHATASE_3"/>
    <property type="match status" value="1"/>
</dbReference>
<proteinExistence type="inferred from homology"/>
<gene>
    <name evidence="9" type="ORF">GKR67_05870</name>
</gene>
<comment type="catalytic activity">
    <reaction evidence="4 5 6">
        <text>an acyl phosphate + H2O = a carboxylate + phosphate + H(+)</text>
        <dbReference type="Rhea" id="RHEA:14965"/>
        <dbReference type="ChEBI" id="CHEBI:15377"/>
        <dbReference type="ChEBI" id="CHEBI:15378"/>
        <dbReference type="ChEBI" id="CHEBI:29067"/>
        <dbReference type="ChEBI" id="CHEBI:43474"/>
        <dbReference type="ChEBI" id="CHEBI:59918"/>
        <dbReference type="EC" id="3.6.1.7"/>
    </reaction>
</comment>
<evidence type="ECO:0000256" key="2">
    <source>
        <dbReference type="ARBA" id="ARBA00012150"/>
    </source>
</evidence>
<dbReference type="KEGG" id="pala:CO695_17170"/>
<keyword evidence="3 5" id="KW-0378">Hydrolase</keyword>
<dbReference type="Pfam" id="PF00708">
    <property type="entry name" value="Acylphosphatase"/>
    <property type="match status" value="1"/>
</dbReference>
<accession>A0AAW9V902</accession>
<dbReference type="InterPro" id="IPR036046">
    <property type="entry name" value="Acylphosphatase-like_dom_sf"/>
</dbReference>
<dbReference type="InterPro" id="IPR017968">
    <property type="entry name" value="Acylphosphatase_CS"/>
</dbReference>
<dbReference type="AlphaFoldDB" id="A0AAW9V902"/>
<dbReference type="PANTHER" id="PTHR10029:SF3">
    <property type="entry name" value="ACYLPHOSPHATASE-RELATED"/>
    <property type="match status" value="1"/>
</dbReference>
<dbReference type="EMBL" id="WLUB01000022">
    <property type="protein sequence ID" value="MTC34140.1"/>
    <property type="molecule type" value="Genomic_DNA"/>
</dbReference>
<sequence>MTSEAYMAATGRYFYIYGRVQGVGFRYQTYHWANQNGIKGFVYNRDDGSVKLAIYGSEQDIQFVDEWLKAGGPPGAKIDHYFSENWHTDPIADFSVRY</sequence>
<dbReference type="PANTHER" id="PTHR10029">
    <property type="entry name" value="ACYLPHOSPHATASE"/>
    <property type="match status" value="1"/>
</dbReference>
<evidence type="ECO:0000256" key="6">
    <source>
        <dbReference type="PROSITE-ProRule" id="PRU00520"/>
    </source>
</evidence>
<evidence type="ECO:0000256" key="3">
    <source>
        <dbReference type="ARBA" id="ARBA00022801"/>
    </source>
</evidence>